<dbReference type="GO" id="GO:0005829">
    <property type="term" value="C:cytosol"/>
    <property type="evidence" value="ECO:0007669"/>
    <property type="project" value="TreeGrafter"/>
</dbReference>
<dbReference type="GO" id="GO:0005786">
    <property type="term" value="C:signal recognition particle, endoplasmic reticulum targeting"/>
    <property type="evidence" value="ECO:0007669"/>
    <property type="project" value="TreeGrafter"/>
</dbReference>
<dbReference type="Pfam" id="PF00448">
    <property type="entry name" value="SRP54"/>
    <property type="match status" value="1"/>
</dbReference>
<dbReference type="EMBL" id="CABITT030000008">
    <property type="protein sequence ID" value="VVB18254.1"/>
    <property type="molecule type" value="Genomic_DNA"/>
</dbReference>
<keyword evidence="2" id="KW-0342">GTP-binding</keyword>
<dbReference type="GO" id="GO:0006616">
    <property type="term" value="P:SRP-dependent cotranslational protein targeting to membrane, translocation"/>
    <property type="evidence" value="ECO:0007669"/>
    <property type="project" value="TreeGrafter"/>
</dbReference>
<dbReference type="InterPro" id="IPR022941">
    <property type="entry name" value="SRP54"/>
</dbReference>
<sequence>MDGSIGQAAFDQAQAFKQSFPVGAVMVTNVNTAPKACGAISKCPMILAETGTGVKGEEFEAFEAKPFVRSLFKNPWVSPNYQPGSSLRQMYAYYRKQLGLEKENDFSFGPHVPSKLSDKKVKLYVTIMTDEELDKSQGTGDGDS</sequence>
<keyword evidence="5" id="KW-1185">Reference proteome</keyword>
<dbReference type="InterPro" id="IPR000897">
    <property type="entry name" value="SRP54_GTPase_dom"/>
</dbReference>
<evidence type="ECO:0000256" key="1">
    <source>
        <dbReference type="ARBA" id="ARBA00022741"/>
    </source>
</evidence>
<dbReference type="PANTHER" id="PTHR11564">
    <property type="entry name" value="SIGNAL RECOGNITION PARTICLE 54K PROTEIN SRP54"/>
    <property type="match status" value="1"/>
</dbReference>
<name>A0A565CXG0_9BRAS</name>
<dbReference type="Proteomes" id="UP000489600">
    <property type="component" value="Unassembled WGS sequence"/>
</dbReference>
<dbReference type="GO" id="GO:0005525">
    <property type="term" value="F:GTP binding"/>
    <property type="evidence" value="ECO:0007669"/>
    <property type="project" value="UniProtKB-KW"/>
</dbReference>
<reference evidence="4" key="1">
    <citation type="submission" date="2019-07" db="EMBL/GenBank/DDBJ databases">
        <authorList>
            <person name="Dittberner H."/>
        </authorList>
    </citation>
    <scope>NUCLEOTIDE SEQUENCE [LARGE SCALE GENOMIC DNA]</scope>
</reference>
<dbReference type="GO" id="GO:0003924">
    <property type="term" value="F:GTPase activity"/>
    <property type="evidence" value="ECO:0007669"/>
    <property type="project" value="InterPro"/>
</dbReference>
<evidence type="ECO:0000256" key="2">
    <source>
        <dbReference type="ARBA" id="ARBA00023134"/>
    </source>
</evidence>
<gene>
    <name evidence="4" type="ORF">ANE_LOCUS28698</name>
</gene>
<evidence type="ECO:0000313" key="4">
    <source>
        <dbReference type="EMBL" id="VVB18254.1"/>
    </source>
</evidence>
<evidence type="ECO:0000313" key="5">
    <source>
        <dbReference type="Proteomes" id="UP000489600"/>
    </source>
</evidence>
<feature type="domain" description="SRP54-type proteins GTP-binding" evidence="3">
    <location>
        <begin position="1"/>
        <end position="72"/>
    </location>
</feature>
<dbReference type="GO" id="GO:0008312">
    <property type="term" value="F:7S RNA binding"/>
    <property type="evidence" value="ECO:0007669"/>
    <property type="project" value="TreeGrafter"/>
</dbReference>
<dbReference type="AlphaFoldDB" id="A0A565CXG0"/>
<comment type="caution">
    <text evidence="4">The sequence shown here is derived from an EMBL/GenBank/DDBJ whole genome shotgun (WGS) entry which is preliminary data.</text>
</comment>
<proteinExistence type="predicted"/>
<dbReference type="PANTHER" id="PTHR11564:SF34">
    <property type="entry name" value="SRP54-TYPE PROTEINS GTP-BINDING DOMAIN-CONTAINING PROTEIN"/>
    <property type="match status" value="1"/>
</dbReference>
<dbReference type="GO" id="GO:0030942">
    <property type="term" value="F:endoplasmic reticulum signal peptide binding"/>
    <property type="evidence" value="ECO:0007669"/>
    <property type="project" value="TreeGrafter"/>
</dbReference>
<evidence type="ECO:0000259" key="3">
    <source>
        <dbReference type="Pfam" id="PF00448"/>
    </source>
</evidence>
<keyword evidence="1" id="KW-0547">Nucleotide-binding</keyword>
<dbReference type="InterPro" id="IPR027417">
    <property type="entry name" value="P-loop_NTPase"/>
</dbReference>
<dbReference type="Gene3D" id="3.40.50.300">
    <property type="entry name" value="P-loop containing nucleotide triphosphate hydrolases"/>
    <property type="match status" value="1"/>
</dbReference>
<protein>
    <recommendedName>
        <fullName evidence="3">SRP54-type proteins GTP-binding domain-containing protein</fullName>
    </recommendedName>
</protein>
<accession>A0A565CXG0</accession>
<organism evidence="4 5">
    <name type="scientific">Arabis nemorensis</name>
    <dbReference type="NCBI Taxonomy" id="586526"/>
    <lineage>
        <taxon>Eukaryota</taxon>
        <taxon>Viridiplantae</taxon>
        <taxon>Streptophyta</taxon>
        <taxon>Embryophyta</taxon>
        <taxon>Tracheophyta</taxon>
        <taxon>Spermatophyta</taxon>
        <taxon>Magnoliopsida</taxon>
        <taxon>eudicotyledons</taxon>
        <taxon>Gunneridae</taxon>
        <taxon>Pentapetalae</taxon>
        <taxon>rosids</taxon>
        <taxon>malvids</taxon>
        <taxon>Brassicales</taxon>
        <taxon>Brassicaceae</taxon>
        <taxon>Arabideae</taxon>
        <taxon>Arabis</taxon>
    </lineage>
</organism>